<organism evidence="1 2">
    <name type="scientific">Xylaria bambusicola</name>
    <dbReference type="NCBI Taxonomy" id="326684"/>
    <lineage>
        <taxon>Eukaryota</taxon>
        <taxon>Fungi</taxon>
        <taxon>Dikarya</taxon>
        <taxon>Ascomycota</taxon>
        <taxon>Pezizomycotina</taxon>
        <taxon>Sordariomycetes</taxon>
        <taxon>Xylariomycetidae</taxon>
        <taxon>Xylariales</taxon>
        <taxon>Xylariaceae</taxon>
        <taxon>Xylaria</taxon>
    </lineage>
</organism>
<comment type="caution">
    <text evidence="1">The sequence shown here is derived from an EMBL/GenBank/DDBJ whole genome shotgun (WGS) entry which is preliminary data.</text>
</comment>
<dbReference type="AlphaFoldDB" id="A0AAN7V1D4"/>
<accession>A0AAN7V1D4</accession>
<proteinExistence type="predicted"/>
<evidence type="ECO:0000313" key="1">
    <source>
        <dbReference type="EMBL" id="KAK5636406.1"/>
    </source>
</evidence>
<reference evidence="1 2" key="1">
    <citation type="submission" date="2023-10" db="EMBL/GenBank/DDBJ databases">
        <title>Draft genome sequence of Xylaria bambusicola isolate GMP-LS, the root and basal stem rot pathogen of sugarcane in Indonesia.</title>
        <authorList>
            <person name="Selvaraj P."/>
            <person name="Muralishankar V."/>
            <person name="Muruganantham S."/>
            <person name="Sp S."/>
            <person name="Haryani S."/>
            <person name="Lau K.J.X."/>
            <person name="Naqvi N.I."/>
        </authorList>
    </citation>
    <scope>NUCLEOTIDE SEQUENCE [LARGE SCALE GENOMIC DNA]</scope>
    <source>
        <strain evidence="1">GMP-LS</strain>
    </source>
</reference>
<protein>
    <recommendedName>
        <fullName evidence="3">Fungal N-terminal domain-containing protein</fullName>
    </recommendedName>
</protein>
<name>A0AAN7V1D4_9PEZI</name>
<dbReference type="EMBL" id="JAWHQM010000068">
    <property type="protein sequence ID" value="KAK5636406.1"/>
    <property type="molecule type" value="Genomic_DNA"/>
</dbReference>
<keyword evidence="2" id="KW-1185">Reference proteome</keyword>
<gene>
    <name evidence="1" type="ORF">RRF57_012118</name>
</gene>
<evidence type="ECO:0008006" key="3">
    <source>
        <dbReference type="Google" id="ProtNLM"/>
    </source>
</evidence>
<dbReference type="Proteomes" id="UP001305414">
    <property type="component" value="Unassembled WGS sequence"/>
</dbReference>
<evidence type="ECO:0000313" key="2">
    <source>
        <dbReference type="Proteomes" id="UP001305414"/>
    </source>
</evidence>
<sequence length="144" mass="16271">MDALTVIGVVANILQLISSAHGVLSFAKEAYSSTTGLVPAIEQLRLLVDDVKLNVADIVNDSMQSSNSLNNLKRIADECIKLGNNLLQRFEEIRSKKHGWQRKAESLKNAAIFMYSREEINKDWTTLQALTARVNRWWEAEVNR</sequence>